<sequence>MPDLPVLAIDIGGTKTLVALVEGAKVLGRRRIETDRAAGAEAWLDALAGVAAEWEGRFTLAGAAVTGRITEGRWSAVNPAVLPVPDRFPLVEALQERLAVPVIAANDAQAAAWGEYRFGAGQGLDLVFMTVSTGLGGGLVLGGRLLTGRSGLAGHIGQVLADPCEGSQRLEDIVSGSALARIGDPRNIIAAAARGDTGAEEQIQAVAVPLLRAMRSLQLLLDPDYFVVGGGLGLAEGFIARLRRLAHDIEPDYRPDIRAAALGAEAGLIGIADLARTQRTSATEVDR</sequence>
<dbReference type="Proteomes" id="UP001156882">
    <property type="component" value="Unassembled WGS sequence"/>
</dbReference>
<evidence type="ECO:0000313" key="1">
    <source>
        <dbReference type="EMBL" id="GLS22749.1"/>
    </source>
</evidence>
<dbReference type="Pfam" id="PF00480">
    <property type="entry name" value="ROK"/>
    <property type="match status" value="1"/>
</dbReference>
<dbReference type="SUPFAM" id="SSF53067">
    <property type="entry name" value="Actin-like ATPase domain"/>
    <property type="match status" value="1"/>
</dbReference>
<reference evidence="2" key="1">
    <citation type="journal article" date="2019" name="Int. J. Syst. Evol. Microbiol.">
        <title>The Global Catalogue of Microorganisms (GCM) 10K type strain sequencing project: providing services to taxonomists for standard genome sequencing and annotation.</title>
        <authorList>
            <consortium name="The Broad Institute Genomics Platform"/>
            <consortium name="The Broad Institute Genome Sequencing Center for Infectious Disease"/>
            <person name="Wu L."/>
            <person name="Ma J."/>
        </authorList>
    </citation>
    <scope>NUCLEOTIDE SEQUENCE [LARGE SCALE GENOMIC DNA]</scope>
    <source>
        <strain evidence="2">NBRC 101365</strain>
    </source>
</reference>
<protein>
    <recommendedName>
        <fullName evidence="3">ROK family protein</fullName>
    </recommendedName>
</protein>
<dbReference type="InterPro" id="IPR043129">
    <property type="entry name" value="ATPase_NBD"/>
</dbReference>
<dbReference type="EMBL" id="BSPC01000066">
    <property type="protein sequence ID" value="GLS22749.1"/>
    <property type="molecule type" value="Genomic_DNA"/>
</dbReference>
<organism evidence="1 2">
    <name type="scientific">Labrys miyagiensis</name>
    <dbReference type="NCBI Taxonomy" id="346912"/>
    <lineage>
        <taxon>Bacteria</taxon>
        <taxon>Pseudomonadati</taxon>
        <taxon>Pseudomonadota</taxon>
        <taxon>Alphaproteobacteria</taxon>
        <taxon>Hyphomicrobiales</taxon>
        <taxon>Xanthobacteraceae</taxon>
        <taxon>Labrys</taxon>
    </lineage>
</organism>
<keyword evidence="2" id="KW-1185">Reference proteome</keyword>
<evidence type="ECO:0008006" key="3">
    <source>
        <dbReference type="Google" id="ProtNLM"/>
    </source>
</evidence>
<accession>A0ABQ6CRH4</accession>
<evidence type="ECO:0000313" key="2">
    <source>
        <dbReference type="Proteomes" id="UP001156882"/>
    </source>
</evidence>
<dbReference type="Gene3D" id="3.30.420.40">
    <property type="match status" value="2"/>
</dbReference>
<gene>
    <name evidence="1" type="ORF">GCM10007874_57690</name>
</gene>
<dbReference type="InterPro" id="IPR000600">
    <property type="entry name" value="ROK"/>
</dbReference>
<name>A0ABQ6CRH4_9HYPH</name>
<proteinExistence type="predicted"/>
<comment type="caution">
    <text evidence="1">The sequence shown here is derived from an EMBL/GenBank/DDBJ whole genome shotgun (WGS) entry which is preliminary data.</text>
</comment>
<dbReference type="PANTHER" id="PTHR18964">
    <property type="entry name" value="ROK (REPRESSOR, ORF, KINASE) FAMILY"/>
    <property type="match status" value="1"/>
</dbReference>
<dbReference type="PANTHER" id="PTHR18964:SF169">
    <property type="entry name" value="N-ACETYLMANNOSAMINE KINASE"/>
    <property type="match status" value="1"/>
</dbReference>